<evidence type="ECO:0000256" key="1">
    <source>
        <dbReference type="SAM" id="MobiDB-lite"/>
    </source>
</evidence>
<dbReference type="PANTHER" id="PTHR30121">
    <property type="entry name" value="UNCHARACTERIZED PROTEIN YJGR-RELATED"/>
    <property type="match status" value="1"/>
</dbReference>
<dbReference type="CDD" id="cd01127">
    <property type="entry name" value="TrwB_TraG_TraD_VirD4"/>
    <property type="match status" value="1"/>
</dbReference>
<dbReference type="InterPro" id="IPR027417">
    <property type="entry name" value="P-loop_NTPase"/>
</dbReference>
<feature type="domain" description="TraD/TraG TraM recognition site" evidence="2">
    <location>
        <begin position="408"/>
        <end position="541"/>
    </location>
</feature>
<dbReference type="Pfam" id="PF12696">
    <property type="entry name" value="TraG-D_C"/>
    <property type="match status" value="1"/>
</dbReference>
<proteinExistence type="predicted"/>
<sequence>MHFRPVTTRTTRQVKKRSSHEVEPFDIRLIYRKAFDLGLGGPVDTASALSLGLGATLSSPFFAGNVPALVPFGAALAGSTHLARRILNPWKRHFHLNSSIDVRSSPAPVHGTSGLMVGYATDTGEPIIIDDDNLFRHVWIVGQSGVGKTVAGSLMMFQQIQRGGGVLFVDGKLDEDNILTLYQFCKWAGRAHEFFVLNPGNPALSNTYNPILEGDPDEVAARLLSLIPSTESSAGADYYKQSSNQALVTIISACQKTGLAYNFYDLAVLLNNARALEELQATLVNRFPRSDEARNLRLFLDNYRHPSNDPKNPLRGQIDVKKMKDVLGGMVGRLFTFGTNQFGEVMNTYKPDVRLYEAIKGNKIVYVALPTMGKDVAASNFGKMVLGDFRTAVSWLQANRADRPKIPYMCFFDEAGSYVNESWARIFEQARSAGIFLCPAVQTESNFKAISEDFAEMVTGNTTTKLFFRIGSQATAESAADLIGKHLTVRRSMTASDSASKSQDALRAAPGATTGDSSGESYAEREEEVHRVTPDQLKALDKGEGVMLYEGKHVYNLRIPLVSITPEMKQKIGPIRINKPRFYKREGFNYSDPDKLDRFLSTTHSNSGDGNGHATA</sequence>
<feature type="region of interest" description="Disordered" evidence="1">
    <location>
        <begin position="494"/>
        <end position="535"/>
    </location>
</feature>
<dbReference type="PANTHER" id="PTHR30121:SF6">
    <property type="entry name" value="SLR6007 PROTEIN"/>
    <property type="match status" value="1"/>
</dbReference>
<dbReference type="InterPro" id="IPR032689">
    <property type="entry name" value="TraG-D_C"/>
</dbReference>
<gene>
    <name evidence="3" type="ORF">LMG22037_06333</name>
</gene>
<dbReference type="RefSeq" id="WP_082201407.1">
    <property type="nucleotide sequence ID" value="NZ_CADFGL010000059.1"/>
</dbReference>
<protein>
    <recommendedName>
        <fullName evidence="2">TraD/TraG TraM recognition site domain-containing protein</fullName>
    </recommendedName>
</protein>
<feature type="compositionally biased region" description="Polar residues" evidence="1">
    <location>
        <begin position="494"/>
        <end position="503"/>
    </location>
</feature>
<organism evidence="3 4">
    <name type="scientific">Paraburkholderia phenoliruptrix</name>
    <dbReference type="NCBI Taxonomy" id="252970"/>
    <lineage>
        <taxon>Bacteria</taxon>
        <taxon>Pseudomonadati</taxon>
        <taxon>Pseudomonadota</taxon>
        <taxon>Betaproteobacteria</taxon>
        <taxon>Burkholderiales</taxon>
        <taxon>Burkholderiaceae</taxon>
        <taxon>Paraburkholderia</taxon>
    </lineage>
</organism>
<name>A0A6J5CMM9_9BURK</name>
<evidence type="ECO:0000313" key="3">
    <source>
        <dbReference type="EMBL" id="CAB3739845.1"/>
    </source>
</evidence>
<dbReference type="Proteomes" id="UP000494249">
    <property type="component" value="Unassembled WGS sequence"/>
</dbReference>
<accession>A0A6J5CMM9</accession>
<dbReference type="EMBL" id="CADIKB010000063">
    <property type="protein sequence ID" value="CAB3739845.1"/>
    <property type="molecule type" value="Genomic_DNA"/>
</dbReference>
<reference evidence="3 4" key="1">
    <citation type="submission" date="2020-04" db="EMBL/GenBank/DDBJ databases">
        <authorList>
            <person name="De Canck E."/>
        </authorList>
    </citation>
    <scope>NUCLEOTIDE SEQUENCE [LARGE SCALE GENOMIC DNA]</scope>
    <source>
        <strain evidence="3 4">LMG 22037</strain>
    </source>
</reference>
<evidence type="ECO:0000313" key="4">
    <source>
        <dbReference type="Proteomes" id="UP000494249"/>
    </source>
</evidence>
<evidence type="ECO:0000259" key="2">
    <source>
        <dbReference type="Pfam" id="PF12696"/>
    </source>
</evidence>
<dbReference type="Gene3D" id="3.40.50.300">
    <property type="entry name" value="P-loop containing nucleotide triphosphate hydrolases"/>
    <property type="match status" value="2"/>
</dbReference>
<dbReference type="SUPFAM" id="SSF52540">
    <property type="entry name" value="P-loop containing nucleoside triphosphate hydrolases"/>
    <property type="match status" value="1"/>
</dbReference>
<dbReference type="InterPro" id="IPR051162">
    <property type="entry name" value="T4SS_component"/>
</dbReference>
<dbReference type="AlphaFoldDB" id="A0A6J5CMM9"/>
<feature type="compositionally biased region" description="Basic and acidic residues" evidence="1">
    <location>
        <begin position="522"/>
        <end position="535"/>
    </location>
</feature>